<dbReference type="EMBL" id="AZEH01000025">
    <property type="protein sequence ID" value="KRL05385.1"/>
    <property type="molecule type" value="Genomic_DNA"/>
</dbReference>
<comment type="pathway">
    <text evidence="4">Carbohydrate biosynthesis; gluconeogenesis.</text>
</comment>
<keyword evidence="6" id="KW-1185">Reference proteome</keyword>
<comment type="similarity">
    <text evidence="4">Belongs to the FBPase class 3 family.</text>
</comment>
<keyword evidence="2 4" id="KW-0464">Manganese</keyword>
<reference evidence="5 6" key="1">
    <citation type="journal article" date="2015" name="Genome Announc.">
        <title>Expanding the biotechnology potential of lactobacilli through comparative genomics of 213 strains and associated genera.</title>
        <authorList>
            <person name="Sun Z."/>
            <person name="Harris H.M."/>
            <person name="McCann A."/>
            <person name="Guo C."/>
            <person name="Argimon S."/>
            <person name="Zhang W."/>
            <person name="Yang X."/>
            <person name="Jeffery I.B."/>
            <person name="Cooney J.C."/>
            <person name="Kagawa T.F."/>
            <person name="Liu W."/>
            <person name="Song Y."/>
            <person name="Salvetti E."/>
            <person name="Wrobel A."/>
            <person name="Rasinkangas P."/>
            <person name="Parkhill J."/>
            <person name="Rea M.C."/>
            <person name="O'Sullivan O."/>
            <person name="Ritari J."/>
            <person name="Douillard F.P."/>
            <person name="Paul Ross R."/>
            <person name="Yang R."/>
            <person name="Briner A.E."/>
            <person name="Felis G.E."/>
            <person name="de Vos W.M."/>
            <person name="Barrangou R."/>
            <person name="Klaenhammer T.R."/>
            <person name="Caufield P.W."/>
            <person name="Cui Y."/>
            <person name="Zhang H."/>
            <person name="O'Toole P.W."/>
        </authorList>
    </citation>
    <scope>NUCLEOTIDE SEQUENCE [LARGE SCALE GENOMIC DNA]</scope>
    <source>
        <strain evidence="5 6">DSM 19972</strain>
    </source>
</reference>
<evidence type="ECO:0000256" key="2">
    <source>
        <dbReference type="ARBA" id="ARBA00023211"/>
    </source>
</evidence>
<comment type="catalytic activity">
    <reaction evidence="4">
        <text>beta-D-fructose 1,6-bisphosphate + H2O = beta-D-fructose 6-phosphate + phosphate</text>
        <dbReference type="Rhea" id="RHEA:11064"/>
        <dbReference type="ChEBI" id="CHEBI:15377"/>
        <dbReference type="ChEBI" id="CHEBI:32966"/>
        <dbReference type="ChEBI" id="CHEBI:43474"/>
        <dbReference type="ChEBI" id="CHEBI:57634"/>
        <dbReference type="EC" id="3.1.3.11"/>
    </reaction>
</comment>
<dbReference type="EC" id="3.1.3.11" evidence="4"/>
<dbReference type="SUPFAM" id="SSF56300">
    <property type="entry name" value="Metallo-dependent phosphatases"/>
    <property type="match status" value="1"/>
</dbReference>
<dbReference type="UniPathway" id="UPA00138"/>
<evidence type="ECO:0000313" key="5">
    <source>
        <dbReference type="EMBL" id="KRL05385.1"/>
    </source>
</evidence>
<dbReference type="InterPro" id="IPR029052">
    <property type="entry name" value="Metallo-depent_PP-like"/>
</dbReference>
<dbReference type="GO" id="GO:0042132">
    <property type="term" value="F:fructose 1,6-bisphosphate 1-phosphatase activity"/>
    <property type="evidence" value="ECO:0007669"/>
    <property type="project" value="UniProtKB-UniRule"/>
</dbReference>
<dbReference type="Pfam" id="PF06874">
    <property type="entry name" value="FBPase_2"/>
    <property type="match status" value="1"/>
</dbReference>
<dbReference type="GO" id="GO:0006094">
    <property type="term" value="P:gluconeogenesis"/>
    <property type="evidence" value="ECO:0007669"/>
    <property type="project" value="UniProtKB-UniRule"/>
</dbReference>
<dbReference type="HAMAP" id="MF_01854">
    <property type="entry name" value="FBPase_class3"/>
    <property type="match status" value="1"/>
</dbReference>
<name>A0A0R1MC09_9LACO</name>
<dbReference type="PATRIC" id="fig|1423777.3.peg.815"/>
<dbReference type="InterPro" id="IPR009164">
    <property type="entry name" value="FBPtase_class3"/>
</dbReference>
<accession>A0A0R1MC09</accession>
<dbReference type="PIRSF" id="PIRSF000906">
    <property type="entry name" value="FBPtase_Bacill"/>
    <property type="match status" value="1"/>
</dbReference>
<evidence type="ECO:0000313" key="6">
    <source>
        <dbReference type="Proteomes" id="UP000051686"/>
    </source>
</evidence>
<evidence type="ECO:0000256" key="3">
    <source>
        <dbReference type="ARBA" id="ARBA00023277"/>
    </source>
</evidence>
<sequence>MPREISSMSYTQELLREKFPSKQDVITEITNLEAILNLPKATEHFVSDLHGEYNAFDHILRNGSGNIKQKIIENLGGRLTPKNIQGFATLIYYPEDKITFQKENIKEKDGLAQWYLDTIARLIELLKITATKYTRSKVRKAMNPNFVYITEELLYNDQQEPDKRNYYNKILRNLVDLEQADKFITATCYTIQRLVVDHLHVIGDIYDRGPAPDKIMETLMAYHSLDIQWGNHDVLWLGAASGSALCLMNLLRICARYNNLSIIEDAYGINLRHLSMFAEKNYKDIAAFRPKTVEDASFILPDEKKQITQIHQAVTIIQFKLEGQLCQRRPEFKLQDLPLLEKIDWKKKEVLLEGNKYPLINTCFATVDPQNPYELNAEELEITRSLLYSFMHAAKLRRHLDFLMRKGSMYKCYNGNLLFHGCIPVEKDGKFQSFNYQGKEFKGRSLLDFCEKELRKAYAHPEITDDFATDMTWYLWQGPLSPLFGKHAMTTFARYFVAEPHTHTERKNAYFALRKEEWFCRKLMSEFSLDPETGYVINGHTPVKKGQQPILANKKMIVIDGGYSKAYQPTTGIGGYTLLYNSYGVQLVTHHPFTSREDAIKNGRDIISTKRVVNQEIKRQTVADTDIGKQIKENLQMLRELLKEYDS</sequence>
<protein>
    <recommendedName>
        <fullName evidence="4">Fructose-1,6-bisphosphatase class 3</fullName>
        <shortName evidence="4">FBPase class 3</shortName>
        <ecNumber evidence="4">3.1.3.11</ecNumber>
    </recommendedName>
    <alternativeName>
        <fullName evidence="4">D-fructose-1,6-bisphosphate 1-phosphohydrolase class 3</fullName>
    </alternativeName>
</protein>
<comment type="cofactor">
    <cofactor evidence="4">
        <name>Mn(2+)</name>
        <dbReference type="ChEBI" id="CHEBI:29035"/>
    </cofactor>
</comment>
<evidence type="ECO:0000256" key="4">
    <source>
        <dbReference type="HAMAP-Rule" id="MF_01854"/>
    </source>
</evidence>
<evidence type="ECO:0000256" key="1">
    <source>
        <dbReference type="ARBA" id="ARBA00022801"/>
    </source>
</evidence>
<dbReference type="AlphaFoldDB" id="A0A0R1MC09"/>
<comment type="caution">
    <text evidence="5">The sequence shown here is derived from an EMBL/GenBank/DDBJ whole genome shotgun (WGS) entry which is preliminary data.</text>
</comment>
<proteinExistence type="inferred from homology"/>
<gene>
    <name evidence="4" type="primary">fbp</name>
    <name evidence="5" type="ORF">FD46_GL000791</name>
</gene>
<keyword evidence="3 4" id="KW-0119">Carbohydrate metabolism</keyword>
<dbReference type="Proteomes" id="UP000051686">
    <property type="component" value="Unassembled WGS sequence"/>
</dbReference>
<organism evidence="5 6">
    <name type="scientific">Liquorilactobacillus oeni DSM 19972</name>
    <dbReference type="NCBI Taxonomy" id="1423777"/>
    <lineage>
        <taxon>Bacteria</taxon>
        <taxon>Bacillati</taxon>
        <taxon>Bacillota</taxon>
        <taxon>Bacilli</taxon>
        <taxon>Lactobacillales</taxon>
        <taxon>Lactobacillaceae</taxon>
        <taxon>Liquorilactobacillus</taxon>
    </lineage>
</organism>
<dbReference type="STRING" id="1423777.FD46_GL000791"/>
<keyword evidence="1 4" id="KW-0378">Hydrolase</keyword>
<dbReference type="Gene3D" id="3.60.21.10">
    <property type="match status" value="1"/>
</dbReference>